<dbReference type="STRING" id="445709.ABW99_02795"/>
<name>A0A0G3EJU6_9BURK</name>
<dbReference type="Proteomes" id="UP000036700">
    <property type="component" value="Chromosome"/>
</dbReference>
<accession>A0A0G3EJU6</accession>
<organism evidence="2 3">
    <name type="scientific">Pandoraea thiooxydans</name>
    <dbReference type="NCBI Taxonomy" id="445709"/>
    <lineage>
        <taxon>Bacteria</taxon>
        <taxon>Pseudomonadati</taxon>
        <taxon>Pseudomonadota</taxon>
        <taxon>Betaproteobacteria</taxon>
        <taxon>Burkholderiales</taxon>
        <taxon>Burkholderiaceae</taxon>
        <taxon>Pandoraea</taxon>
    </lineage>
</organism>
<dbReference type="Pfam" id="PF01048">
    <property type="entry name" value="PNP_UDP_1"/>
    <property type="match status" value="1"/>
</dbReference>
<gene>
    <name evidence="2" type="ORF">ABW99_02795</name>
</gene>
<dbReference type="OrthoDB" id="9033573at2"/>
<protein>
    <recommendedName>
        <fullName evidence="1">Nucleoside phosphorylase domain-containing protein</fullName>
    </recommendedName>
</protein>
<reference evidence="3" key="1">
    <citation type="submission" date="2015-06" db="EMBL/GenBank/DDBJ databases">
        <authorList>
            <person name="Lim Y.L."/>
            <person name="Ee R."/>
            <person name="Yong D."/>
            <person name="How K.Y."/>
            <person name="Yin W.F."/>
            <person name="Chan K.G."/>
        </authorList>
    </citation>
    <scope>NUCLEOTIDE SEQUENCE [LARGE SCALE GENOMIC DNA]</scope>
    <source>
        <strain evidence="3">DSM 25325</strain>
    </source>
</reference>
<feature type="domain" description="Nucleoside phosphorylase" evidence="1">
    <location>
        <begin position="20"/>
        <end position="146"/>
    </location>
</feature>
<dbReference type="AlphaFoldDB" id="A0A0G3EJU6"/>
<dbReference type="EMBL" id="CP011568">
    <property type="protein sequence ID" value="AKJ67313.1"/>
    <property type="molecule type" value="Genomic_DNA"/>
</dbReference>
<dbReference type="InterPro" id="IPR000845">
    <property type="entry name" value="Nucleoside_phosphorylase_d"/>
</dbReference>
<dbReference type="NCBIfam" id="TIGR03468">
    <property type="entry name" value="HpnG"/>
    <property type="match status" value="1"/>
</dbReference>
<dbReference type="GO" id="GO:0009116">
    <property type="term" value="P:nucleoside metabolic process"/>
    <property type="evidence" value="ECO:0007669"/>
    <property type="project" value="InterPro"/>
</dbReference>
<sequence length="211" mass="22226">MPFEARIAAGPDVRVVCQQNTALAEMLEAALAQGCRGVVSFGTAGGLVDALRPGTWVVARRVLSETECFETDEDWSRALCRALPGASYGDLAGVASPVVQAQAKHALHQASGAVAADMESHIVGRLAAQRGLPFAVCRVVIDPAERSLPEAALAGLRADGSTDVWAVLRSLARHPGQFPGLLRLAGDARRARRAMIAGRRSLGRGFAYCRA</sequence>
<keyword evidence="3" id="KW-1185">Reference proteome</keyword>
<dbReference type="InterPro" id="IPR035994">
    <property type="entry name" value="Nucleoside_phosphorylase_sf"/>
</dbReference>
<dbReference type="GO" id="GO:0003824">
    <property type="term" value="F:catalytic activity"/>
    <property type="evidence" value="ECO:0007669"/>
    <property type="project" value="InterPro"/>
</dbReference>
<dbReference type="PATRIC" id="fig|445709.3.peg.606"/>
<dbReference type="CDD" id="cd17768">
    <property type="entry name" value="adenosylhopane_nucleosidase_HpnG-like"/>
    <property type="match status" value="1"/>
</dbReference>
<dbReference type="KEGG" id="ptx:ABW99_02795"/>
<dbReference type="InterPro" id="IPR017831">
    <property type="entry name" value="Hopanoid-assoc_phosphoryl_HpnG"/>
</dbReference>
<dbReference type="Gene3D" id="3.40.50.1580">
    <property type="entry name" value="Nucleoside phosphorylase domain"/>
    <property type="match status" value="1"/>
</dbReference>
<evidence type="ECO:0000313" key="3">
    <source>
        <dbReference type="Proteomes" id="UP000036700"/>
    </source>
</evidence>
<proteinExistence type="predicted"/>
<dbReference type="NCBIfam" id="NF005476">
    <property type="entry name" value="PRK07077.1"/>
    <property type="match status" value="1"/>
</dbReference>
<evidence type="ECO:0000313" key="2">
    <source>
        <dbReference type="EMBL" id="AKJ67313.1"/>
    </source>
</evidence>
<dbReference type="SUPFAM" id="SSF53167">
    <property type="entry name" value="Purine and uridine phosphorylases"/>
    <property type="match status" value="1"/>
</dbReference>
<evidence type="ECO:0000259" key="1">
    <source>
        <dbReference type="Pfam" id="PF01048"/>
    </source>
</evidence>